<dbReference type="RefSeq" id="WP_128422613.1">
    <property type="nucleotide sequence ID" value="NZ_CBCSDN010000060.1"/>
</dbReference>
<keyword evidence="1" id="KW-0732">Signal</keyword>
<dbReference type="AlphaFoldDB" id="A0AAX3SU77"/>
<dbReference type="EMBL" id="CP120956">
    <property type="protein sequence ID" value="WFF83660.1"/>
    <property type="molecule type" value="Genomic_DNA"/>
</dbReference>
<name>A0AAX3SU77_9BURK</name>
<accession>A0AAX3SU77</accession>
<evidence type="ECO:0000313" key="2">
    <source>
        <dbReference type="EMBL" id="WFF83660.1"/>
    </source>
</evidence>
<dbReference type="Proteomes" id="UP001219066">
    <property type="component" value="Chromosome"/>
</dbReference>
<sequence length="291" mass="32414">MKKKISILGACCCMAFSLNAAAQAKVFQYRVSLIDSKTGNPISPETMNIEVDDEEKTPSRDGYVGSISLEEPFARTIKITARPEGGYMPRTVVLTTEGITIKRVKTVAVEKRPAQFNMPFLQSGAQRLERGDIDGGLALFEAVVLAGRHRSHLEEVDDYEILFRWNYARGLQQNCLVLGHDTCREAAERLAIVDADFASRVNANRYAARRVTHEMVRKAISDLSAKETKEKYGKGLRAFREKHHDAAIEAWEELLGKPELLGAVQLTKDKLESDISFAKTRKAEAAARDGQ</sequence>
<feature type="signal peptide" evidence="1">
    <location>
        <begin position="1"/>
        <end position="22"/>
    </location>
</feature>
<evidence type="ECO:0008006" key="4">
    <source>
        <dbReference type="Google" id="ProtNLM"/>
    </source>
</evidence>
<reference evidence="2" key="1">
    <citation type="submission" date="2023-03" db="EMBL/GenBank/DDBJ databases">
        <title>Synergistic degradation of erythromycin by symbiotic bacteria Ery-6A and Ery-6B and application in simulated water remediation.</title>
        <authorList>
            <person name="Xu S."/>
        </authorList>
    </citation>
    <scope>NUCLEOTIDE SEQUENCE</scope>
    <source>
        <strain evidence="2">Ery-6A</strain>
    </source>
</reference>
<proteinExistence type="predicted"/>
<evidence type="ECO:0000256" key="1">
    <source>
        <dbReference type="SAM" id="SignalP"/>
    </source>
</evidence>
<protein>
    <recommendedName>
        <fullName evidence="4">Carboxypeptidase regulatory-like domain-containing protein</fullName>
    </recommendedName>
</protein>
<organism evidence="2 3">
    <name type="scientific">Delftia tsuruhatensis</name>
    <dbReference type="NCBI Taxonomy" id="180282"/>
    <lineage>
        <taxon>Bacteria</taxon>
        <taxon>Pseudomonadati</taxon>
        <taxon>Pseudomonadota</taxon>
        <taxon>Betaproteobacteria</taxon>
        <taxon>Burkholderiales</taxon>
        <taxon>Comamonadaceae</taxon>
        <taxon>Delftia</taxon>
    </lineage>
</organism>
<gene>
    <name evidence="2" type="ORF">PYR84_13475</name>
</gene>
<evidence type="ECO:0000313" key="3">
    <source>
        <dbReference type="Proteomes" id="UP001219066"/>
    </source>
</evidence>
<feature type="chain" id="PRO_5043433007" description="Carboxypeptidase regulatory-like domain-containing protein" evidence="1">
    <location>
        <begin position="23"/>
        <end position="291"/>
    </location>
</feature>